<dbReference type="FunFam" id="2.40.50.140:FF:000097">
    <property type="entry name" value="23S rRNA (uracil(1939)-C(5))-methyltransferase RlmD"/>
    <property type="match status" value="1"/>
</dbReference>
<evidence type="ECO:0000256" key="9">
    <source>
        <dbReference type="HAMAP-Rule" id="MF_01010"/>
    </source>
</evidence>
<feature type="region of interest" description="Disordered" evidence="12">
    <location>
        <begin position="1"/>
        <end position="32"/>
    </location>
</feature>
<feature type="binding site" evidence="9 10">
    <location>
        <position position="345"/>
    </location>
    <ligand>
        <name>S-adenosyl-L-methionine</name>
        <dbReference type="ChEBI" id="CHEBI:59789"/>
    </ligand>
</feature>
<dbReference type="PANTHER" id="PTHR11061">
    <property type="entry name" value="RNA M5U METHYLTRANSFERASE"/>
    <property type="match status" value="1"/>
</dbReference>
<evidence type="ECO:0000256" key="1">
    <source>
        <dbReference type="ARBA" id="ARBA00022485"/>
    </source>
</evidence>
<dbReference type="OrthoDB" id="9804590at2"/>
<keyword evidence="1 9" id="KW-0004">4Fe-4S</keyword>
<feature type="binding site" evidence="9">
    <location>
        <position position="109"/>
    </location>
    <ligand>
        <name>[4Fe-4S] cluster</name>
        <dbReference type="ChEBI" id="CHEBI:49883"/>
    </ligand>
</feature>
<dbReference type="InterPro" id="IPR001566">
    <property type="entry name" value="23S_rRNA_MeTrfase_RlmD"/>
</dbReference>
<dbReference type="RefSeq" id="WP_095622168.1">
    <property type="nucleotide sequence ID" value="NZ_NSKB01000006.1"/>
</dbReference>
<evidence type="ECO:0000256" key="5">
    <source>
        <dbReference type="ARBA" id="ARBA00022691"/>
    </source>
</evidence>
<dbReference type="Gene3D" id="3.40.50.150">
    <property type="entry name" value="Vaccinia Virus protein VP39"/>
    <property type="match status" value="1"/>
</dbReference>
<feature type="binding site" evidence="10">
    <location>
        <position position="324"/>
    </location>
    <ligand>
        <name>S-adenosyl-L-methionine</name>
        <dbReference type="ChEBI" id="CHEBI:59789"/>
    </ligand>
</feature>
<keyword evidence="2 9" id="KW-0698">rRNA processing</keyword>
<dbReference type="GO" id="GO:0005506">
    <property type="term" value="F:iron ion binding"/>
    <property type="evidence" value="ECO:0007669"/>
    <property type="project" value="UniProtKB-UniRule"/>
</dbReference>
<protein>
    <recommendedName>
        <fullName evidence="9">23S rRNA (uracil(1939)-C(5))-methyltransferase RlmD</fullName>
        <ecNumber evidence="9">2.1.1.190</ecNumber>
    </recommendedName>
    <alternativeName>
        <fullName evidence="9">23S rRNA(m5U1939)-methyltransferase</fullName>
    </alternativeName>
</protein>
<feature type="binding site" evidence="9">
    <location>
        <position position="186"/>
    </location>
    <ligand>
        <name>[4Fe-4S] cluster</name>
        <dbReference type="ChEBI" id="CHEBI:49883"/>
    </ligand>
</feature>
<keyword evidence="8 9" id="KW-0411">Iron-sulfur</keyword>
<dbReference type="InterPro" id="IPR029063">
    <property type="entry name" value="SAM-dependent_MTases_sf"/>
</dbReference>
<name>A0A2A2ESX1_9GAMM</name>
<dbReference type="SUPFAM" id="SSF53335">
    <property type="entry name" value="S-adenosyl-L-methionine-dependent methyltransferases"/>
    <property type="match status" value="1"/>
</dbReference>
<evidence type="ECO:0000256" key="7">
    <source>
        <dbReference type="ARBA" id="ARBA00023004"/>
    </source>
</evidence>
<dbReference type="GO" id="GO:0051539">
    <property type="term" value="F:4 iron, 4 sulfur cluster binding"/>
    <property type="evidence" value="ECO:0007669"/>
    <property type="project" value="UniProtKB-KW"/>
</dbReference>
<evidence type="ECO:0000256" key="10">
    <source>
        <dbReference type="PROSITE-ProRule" id="PRU01024"/>
    </source>
</evidence>
<evidence type="ECO:0000256" key="4">
    <source>
        <dbReference type="ARBA" id="ARBA00022679"/>
    </source>
</evidence>
<dbReference type="HAMAP" id="MF_01010">
    <property type="entry name" value="23SrRNA_methyltr_RlmD"/>
    <property type="match status" value="1"/>
</dbReference>
<feature type="binding site" evidence="9 10">
    <location>
        <position position="295"/>
    </location>
    <ligand>
        <name>S-adenosyl-L-methionine</name>
        <dbReference type="ChEBI" id="CHEBI:59789"/>
    </ligand>
</feature>
<evidence type="ECO:0000256" key="6">
    <source>
        <dbReference type="ARBA" id="ARBA00022723"/>
    </source>
</evidence>
<accession>A0A2A2ESX1</accession>
<feature type="binding site" evidence="9">
    <location>
        <position position="329"/>
    </location>
    <ligand>
        <name>S-adenosyl-L-methionine</name>
        <dbReference type="ChEBI" id="CHEBI:59789"/>
    </ligand>
</feature>
<keyword evidence="7 9" id="KW-0408">Iron</keyword>
<organism evidence="14 15">
    <name type="scientific">Halomonas salipaludis</name>
    <dbReference type="NCBI Taxonomy" id="2032625"/>
    <lineage>
        <taxon>Bacteria</taxon>
        <taxon>Pseudomonadati</taxon>
        <taxon>Pseudomonadota</taxon>
        <taxon>Gammaproteobacteria</taxon>
        <taxon>Oceanospirillales</taxon>
        <taxon>Halomonadaceae</taxon>
        <taxon>Halomonas</taxon>
    </lineage>
</organism>
<evidence type="ECO:0000256" key="2">
    <source>
        <dbReference type="ARBA" id="ARBA00022552"/>
    </source>
</evidence>
<feature type="active site" evidence="11">
    <location>
        <position position="419"/>
    </location>
</feature>
<dbReference type="GO" id="GO:0070475">
    <property type="term" value="P:rRNA base methylation"/>
    <property type="evidence" value="ECO:0007669"/>
    <property type="project" value="TreeGrafter"/>
</dbReference>
<dbReference type="InterPro" id="IPR010280">
    <property type="entry name" value="U5_MeTrfase_fam"/>
</dbReference>
<feature type="binding site" evidence="9">
    <location>
        <position position="100"/>
    </location>
    <ligand>
        <name>[4Fe-4S] cluster</name>
        <dbReference type="ChEBI" id="CHEBI:49883"/>
    </ligand>
</feature>
<dbReference type="SUPFAM" id="SSF50249">
    <property type="entry name" value="Nucleic acid-binding proteins"/>
    <property type="match status" value="1"/>
</dbReference>
<feature type="binding site" evidence="9">
    <location>
        <position position="106"/>
    </location>
    <ligand>
        <name>[4Fe-4S] cluster</name>
        <dbReference type="ChEBI" id="CHEBI:49883"/>
    </ligand>
</feature>
<evidence type="ECO:0000256" key="12">
    <source>
        <dbReference type="SAM" id="MobiDB-lite"/>
    </source>
</evidence>
<dbReference type="PROSITE" id="PS50926">
    <property type="entry name" value="TRAM"/>
    <property type="match status" value="1"/>
</dbReference>
<keyword evidence="3 9" id="KW-0489">Methyltransferase</keyword>
<dbReference type="GO" id="GO:0003723">
    <property type="term" value="F:RNA binding"/>
    <property type="evidence" value="ECO:0007669"/>
    <property type="project" value="InterPro"/>
</dbReference>
<feature type="binding site" evidence="9 10">
    <location>
        <position position="393"/>
    </location>
    <ligand>
        <name>S-adenosyl-L-methionine</name>
        <dbReference type="ChEBI" id="CHEBI:59789"/>
    </ligand>
</feature>
<evidence type="ECO:0000313" key="14">
    <source>
        <dbReference type="EMBL" id="PAU75748.1"/>
    </source>
</evidence>
<keyword evidence="15" id="KW-1185">Reference proteome</keyword>
<comment type="caution">
    <text evidence="9">Lacks conserved residue(s) required for the propagation of feature annotation.</text>
</comment>
<feature type="compositionally biased region" description="Basic residues" evidence="12">
    <location>
        <begin position="1"/>
        <end position="11"/>
    </location>
</feature>
<keyword evidence="5 9" id="KW-0949">S-adenosyl-L-methionine</keyword>
<dbReference type="PROSITE" id="PS51687">
    <property type="entry name" value="SAM_MT_RNA_M5U"/>
    <property type="match status" value="1"/>
</dbReference>
<evidence type="ECO:0000313" key="15">
    <source>
        <dbReference type="Proteomes" id="UP000217771"/>
    </source>
</evidence>
<dbReference type="EMBL" id="NSKB01000006">
    <property type="protein sequence ID" value="PAU75748.1"/>
    <property type="molecule type" value="Genomic_DNA"/>
</dbReference>
<dbReference type="PROSITE" id="PS01230">
    <property type="entry name" value="TRMA_1"/>
    <property type="match status" value="1"/>
</dbReference>
<comment type="caution">
    <text evidence="14">The sequence shown here is derived from an EMBL/GenBank/DDBJ whole genome shotgun (WGS) entry which is preliminary data.</text>
</comment>
<evidence type="ECO:0000259" key="13">
    <source>
        <dbReference type="PROSITE" id="PS50926"/>
    </source>
</evidence>
<dbReference type="Gene3D" id="2.40.50.1070">
    <property type="match status" value="1"/>
</dbReference>
<dbReference type="CDD" id="cd02440">
    <property type="entry name" value="AdoMet_MTases"/>
    <property type="match status" value="1"/>
</dbReference>
<dbReference type="PANTHER" id="PTHR11061:SF49">
    <property type="entry name" value="23S RRNA (URACIL(1939)-C(5))-METHYLTRANSFERASE RLMD"/>
    <property type="match status" value="1"/>
</dbReference>
<comment type="function">
    <text evidence="9">Catalyzes the formation of 5-methyl-uridine at position 1939 (m5U1939) in 23S rRNA.</text>
</comment>
<dbReference type="InterPro" id="IPR002792">
    <property type="entry name" value="TRAM_dom"/>
</dbReference>
<evidence type="ECO:0000256" key="11">
    <source>
        <dbReference type="PROSITE-ProRule" id="PRU10015"/>
    </source>
</evidence>
<dbReference type="InterPro" id="IPR030390">
    <property type="entry name" value="MeTrfase_TrmA_AS"/>
</dbReference>
<dbReference type="Pfam" id="PF05958">
    <property type="entry name" value="tRNA_U5-meth_tr"/>
    <property type="match status" value="1"/>
</dbReference>
<feature type="domain" description="TRAM" evidence="13">
    <location>
        <begin position="23"/>
        <end position="87"/>
    </location>
</feature>
<reference evidence="14 15" key="1">
    <citation type="submission" date="2017-08" db="EMBL/GenBank/DDBJ databases">
        <title>Halomonas alkalisoli sp. nov., isolated from saline alkaline soil.</title>
        <authorList>
            <person name="Wang D."/>
            <person name="Zhang G."/>
        </authorList>
    </citation>
    <scope>NUCLEOTIDE SEQUENCE [LARGE SCALE GENOMIC DNA]</scope>
    <source>
        <strain evidence="14 15">WRN001</strain>
    </source>
</reference>
<comment type="similarity">
    <text evidence="9">Belongs to the class I-like SAM-binding methyltransferase superfamily. RNA M5U methyltransferase family. RlmD subfamily.</text>
</comment>
<feature type="active site" description="Nucleophile" evidence="9 10">
    <location>
        <position position="419"/>
    </location>
</feature>
<gene>
    <name evidence="9" type="primary">rlmD</name>
    <name evidence="14" type="ORF">CK498_17705</name>
</gene>
<sequence length="463" mass="49802">MAMLGKRRRGRPASGTSGLRQRDPAPGRDISAADDSLVIERLAHDGRGVAHRANGKAVFVDRALPGERLMAAVHRQRKRYDEAHVRELLEASPRRVAPACPHFGQCGGCDLQHLDQAGQRQHKLAVLGEHLAREGLTLPADPAVLAAHGHGYRRRARLGVKVDAQGAIHLGFRTKGSHHLLDIEQCTILVPRLAALLAPLHRQLAALEAPRHVGHIELIDSDAGATLVVRQLREQAGDRVRWQAFADGQGVSLAWWLGRDEAQLEWLSPAPDLHYCVTADGRSLTFGFAPGDFVQVNATVNQQLIDTALAWLAPDAAARILDLYAGVGNLSLALAGRGGEVLGVEGNPAMVERLAANARRNDLVNVEARQADLAQPAAVREVLAWAPSLVLLDPPREGAEAACTQLAASAVPQVLYIACDPATLARDAARLVQGGYRIRRAAVADMFAQTAHLEAMLLFERGG</sequence>
<proteinExistence type="inferred from homology"/>
<dbReference type="InterPro" id="IPR012340">
    <property type="entry name" value="NA-bd_OB-fold"/>
</dbReference>
<keyword evidence="6 9" id="KW-0479">Metal-binding</keyword>
<keyword evidence="4 9" id="KW-0808">Transferase</keyword>
<evidence type="ECO:0000256" key="3">
    <source>
        <dbReference type="ARBA" id="ARBA00022603"/>
    </source>
</evidence>
<evidence type="ECO:0000256" key="8">
    <source>
        <dbReference type="ARBA" id="ARBA00023014"/>
    </source>
</evidence>
<dbReference type="AlphaFoldDB" id="A0A2A2ESX1"/>
<dbReference type="GO" id="GO:0070041">
    <property type="term" value="F:rRNA (uridine-C5-)-methyltransferase activity"/>
    <property type="evidence" value="ECO:0007669"/>
    <property type="project" value="UniProtKB-UniRule"/>
</dbReference>
<feature type="binding site" evidence="9">
    <location>
        <position position="372"/>
    </location>
    <ligand>
        <name>S-adenosyl-L-methionine</name>
        <dbReference type="ChEBI" id="CHEBI:59789"/>
    </ligand>
</feature>
<dbReference type="EC" id="2.1.1.190" evidence="9"/>
<dbReference type="Gene3D" id="2.40.50.140">
    <property type="entry name" value="Nucleic acid-binding proteins"/>
    <property type="match status" value="1"/>
</dbReference>
<dbReference type="Proteomes" id="UP000217771">
    <property type="component" value="Unassembled WGS sequence"/>
</dbReference>
<comment type="catalytic activity">
    <reaction evidence="9">
        <text>uridine(1939) in 23S rRNA + S-adenosyl-L-methionine = 5-methyluridine(1939) in 23S rRNA + S-adenosyl-L-homocysteine + H(+)</text>
        <dbReference type="Rhea" id="RHEA:42908"/>
        <dbReference type="Rhea" id="RHEA-COMP:10278"/>
        <dbReference type="Rhea" id="RHEA-COMP:10279"/>
        <dbReference type="ChEBI" id="CHEBI:15378"/>
        <dbReference type="ChEBI" id="CHEBI:57856"/>
        <dbReference type="ChEBI" id="CHEBI:59789"/>
        <dbReference type="ChEBI" id="CHEBI:65315"/>
        <dbReference type="ChEBI" id="CHEBI:74447"/>
        <dbReference type="EC" id="2.1.1.190"/>
    </reaction>
</comment>